<evidence type="ECO:0000313" key="1">
    <source>
        <dbReference type="EMBL" id="KAI9912082.1"/>
    </source>
</evidence>
<sequence>MRGQQTTLAHANIRCKSRLGEQSAAISKGKIQSMADVETPRVRLVVKGARGIGETQASESDCQVQCGDVVLRTAAIAKTTTPTWCQNFTFGIKKPLDDVVRFKVFGLRELGRDVLLGSASLLMETLTPDTLTTHELALVDANDVTCGHLSVDTTYEPKFMASTLERDADTSKKESMALSAPGSPKTREELSPLLMEKESAGMEPSPTTQVSSV</sequence>
<name>A0ACC0W002_9STRA</name>
<reference evidence="1 2" key="1">
    <citation type="journal article" date="2022" name="bioRxiv">
        <title>The genome of the oomycete Peronosclerospora sorghi, a cosmopolitan pathogen of maize and sorghum, is inflated with dispersed pseudogenes.</title>
        <authorList>
            <person name="Fletcher K."/>
            <person name="Martin F."/>
            <person name="Isakeit T."/>
            <person name="Cavanaugh K."/>
            <person name="Magill C."/>
            <person name="Michelmore R."/>
        </authorList>
    </citation>
    <scope>NUCLEOTIDE SEQUENCE [LARGE SCALE GENOMIC DNA]</scope>
    <source>
        <strain evidence="1">P6</strain>
    </source>
</reference>
<accession>A0ACC0W002</accession>
<dbReference type="Proteomes" id="UP001163321">
    <property type="component" value="Chromosome 5"/>
</dbReference>
<proteinExistence type="predicted"/>
<dbReference type="EMBL" id="CM047584">
    <property type="protein sequence ID" value="KAI9912082.1"/>
    <property type="molecule type" value="Genomic_DNA"/>
</dbReference>
<evidence type="ECO:0000313" key="2">
    <source>
        <dbReference type="Proteomes" id="UP001163321"/>
    </source>
</evidence>
<gene>
    <name evidence="1" type="ORF">PsorP6_009536</name>
</gene>
<keyword evidence="2" id="KW-1185">Reference proteome</keyword>
<protein>
    <submittedName>
        <fullName evidence="1">Uncharacterized protein</fullName>
    </submittedName>
</protein>
<comment type="caution">
    <text evidence="1">The sequence shown here is derived from an EMBL/GenBank/DDBJ whole genome shotgun (WGS) entry which is preliminary data.</text>
</comment>
<organism evidence="1 2">
    <name type="scientific">Peronosclerospora sorghi</name>
    <dbReference type="NCBI Taxonomy" id="230839"/>
    <lineage>
        <taxon>Eukaryota</taxon>
        <taxon>Sar</taxon>
        <taxon>Stramenopiles</taxon>
        <taxon>Oomycota</taxon>
        <taxon>Peronosporomycetes</taxon>
        <taxon>Peronosporales</taxon>
        <taxon>Peronosporaceae</taxon>
        <taxon>Peronosclerospora</taxon>
    </lineage>
</organism>